<dbReference type="Proteomes" id="UP000887226">
    <property type="component" value="Unassembled WGS sequence"/>
</dbReference>
<organism evidence="2 3">
    <name type="scientific">Calycina marina</name>
    <dbReference type="NCBI Taxonomy" id="1763456"/>
    <lineage>
        <taxon>Eukaryota</taxon>
        <taxon>Fungi</taxon>
        <taxon>Dikarya</taxon>
        <taxon>Ascomycota</taxon>
        <taxon>Pezizomycotina</taxon>
        <taxon>Leotiomycetes</taxon>
        <taxon>Helotiales</taxon>
        <taxon>Pezizellaceae</taxon>
        <taxon>Calycina</taxon>
    </lineage>
</organism>
<dbReference type="EMBL" id="MU253952">
    <property type="protein sequence ID" value="KAG9243773.1"/>
    <property type="molecule type" value="Genomic_DNA"/>
</dbReference>
<comment type="caution">
    <text evidence="2">The sequence shown here is derived from an EMBL/GenBank/DDBJ whole genome shotgun (WGS) entry which is preliminary data.</text>
</comment>
<dbReference type="GO" id="GO:0005829">
    <property type="term" value="C:cytosol"/>
    <property type="evidence" value="ECO:0007669"/>
    <property type="project" value="TreeGrafter"/>
</dbReference>
<reference evidence="2" key="1">
    <citation type="journal article" date="2021" name="IMA Fungus">
        <title>Genomic characterization of three marine fungi, including Emericellopsis atlantica sp. nov. with signatures of a generalist lifestyle and marine biomass degradation.</title>
        <authorList>
            <person name="Hagestad O.C."/>
            <person name="Hou L."/>
            <person name="Andersen J.H."/>
            <person name="Hansen E.H."/>
            <person name="Altermark B."/>
            <person name="Li C."/>
            <person name="Kuhnert E."/>
            <person name="Cox R.J."/>
            <person name="Crous P.W."/>
            <person name="Spatafora J.W."/>
            <person name="Lail K."/>
            <person name="Amirebrahimi M."/>
            <person name="Lipzen A."/>
            <person name="Pangilinan J."/>
            <person name="Andreopoulos W."/>
            <person name="Hayes R.D."/>
            <person name="Ng V."/>
            <person name="Grigoriev I.V."/>
            <person name="Jackson S.A."/>
            <person name="Sutton T.D.S."/>
            <person name="Dobson A.D.W."/>
            <person name="Rama T."/>
        </authorList>
    </citation>
    <scope>NUCLEOTIDE SEQUENCE</scope>
    <source>
        <strain evidence="2">TRa3180A</strain>
    </source>
</reference>
<dbReference type="InterPro" id="IPR016024">
    <property type="entry name" value="ARM-type_fold"/>
</dbReference>
<dbReference type="GO" id="GO:0005634">
    <property type="term" value="C:nucleus"/>
    <property type="evidence" value="ECO:0007669"/>
    <property type="project" value="TreeGrafter"/>
</dbReference>
<evidence type="ECO:0000256" key="1">
    <source>
        <dbReference type="ARBA" id="ARBA00034736"/>
    </source>
</evidence>
<dbReference type="GO" id="GO:0110078">
    <property type="term" value="C:TTT Hsp90 cochaperone complex"/>
    <property type="evidence" value="ECO:0007669"/>
    <property type="project" value="InterPro"/>
</dbReference>
<sequence>MFSPARKAAQAVTLHKALEHHANLEPIKIGLPSHCSVEDLYRELANTHTAKNLDVLEHLLILCACLQDSARLSREKGDNTYIQKLSIWISQAILPDSGVIAQSDIASEQAAAVAEAIEIAKHIGCYGLKSLELLEALDASGASTVSPQILLPCVVYSSRDTWVSPETRKLARSRLANHEEQISSREFIVDFLLQTFIRPLFSKSRPATVTSAGRKAMPSSEPPKRFAVDAEKNNKPWKYEQVYAVALLEWAIEKSTEDLIAQSWNLFIPPILTLLDDGSTSIRVRGLALLTTFLPKFSAKLLQQTGLGPVFEDAIHPTLLFLPSLTPIEESLQLLPAAYTALAALCDARFAATGDSERVKFLDKIVRHGILPGYLHSSESLAIIQVLVHELSNVVSRLGVYSVKHLKDILSVLSAILENPFSTLDLLRTSIKTLEIIILNSWPRIGESAHRLVILKSLVICWTNVKSTKDIILSSELVKVGRLFVRVVTKEDEAGIKGQVELLAKADSSLQPLFYS</sequence>
<accession>A0A9P7Z1D7</accession>
<evidence type="ECO:0000313" key="2">
    <source>
        <dbReference type="EMBL" id="KAG9243773.1"/>
    </source>
</evidence>
<gene>
    <name evidence="2" type="ORF">BJ878DRAFT_104058</name>
</gene>
<keyword evidence="3" id="KW-1185">Reference proteome</keyword>
<dbReference type="InterPro" id="IPR018870">
    <property type="entry name" value="Tti2"/>
</dbReference>
<protein>
    <submittedName>
        <fullName evidence="2">Uncharacterized protein</fullName>
    </submittedName>
</protein>
<dbReference type="AlphaFoldDB" id="A0A9P7Z1D7"/>
<proteinExistence type="inferred from homology"/>
<dbReference type="PANTHER" id="PTHR32226">
    <property type="entry name" value="TELO2-INTERACTING PROTEIN 2"/>
    <property type="match status" value="1"/>
</dbReference>
<evidence type="ECO:0000313" key="3">
    <source>
        <dbReference type="Proteomes" id="UP000887226"/>
    </source>
</evidence>
<comment type="similarity">
    <text evidence="1">Belongs to the TTI2 family.</text>
</comment>
<dbReference type="SUPFAM" id="SSF48371">
    <property type="entry name" value="ARM repeat"/>
    <property type="match status" value="1"/>
</dbReference>
<name>A0A9P7Z1D7_9HELO</name>
<dbReference type="Pfam" id="PF10521">
    <property type="entry name" value="Tti2"/>
    <property type="match status" value="1"/>
</dbReference>
<dbReference type="PANTHER" id="PTHR32226:SF2">
    <property type="entry name" value="TELO2-INTERACTING PROTEIN 2"/>
    <property type="match status" value="1"/>
</dbReference>
<dbReference type="OrthoDB" id="6417021at2759"/>